<feature type="compositionally biased region" description="Polar residues" evidence="1">
    <location>
        <begin position="50"/>
        <end position="73"/>
    </location>
</feature>
<keyword evidence="3" id="KW-1185">Reference proteome</keyword>
<dbReference type="AlphaFoldDB" id="A0A2A6BUG0"/>
<dbReference type="Proteomes" id="UP000005239">
    <property type="component" value="Unassembled WGS sequence"/>
</dbReference>
<protein>
    <submittedName>
        <fullName evidence="2">Uncharacterized protein</fullName>
    </submittedName>
</protein>
<reference evidence="3" key="1">
    <citation type="journal article" date="2008" name="Nat. Genet.">
        <title>The Pristionchus pacificus genome provides a unique perspective on nematode lifestyle and parasitism.</title>
        <authorList>
            <person name="Dieterich C."/>
            <person name="Clifton S.W."/>
            <person name="Schuster L.N."/>
            <person name="Chinwalla A."/>
            <person name="Delehaunty K."/>
            <person name="Dinkelacker I."/>
            <person name="Fulton L."/>
            <person name="Fulton R."/>
            <person name="Godfrey J."/>
            <person name="Minx P."/>
            <person name="Mitreva M."/>
            <person name="Roeseler W."/>
            <person name="Tian H."/>
            <person name="Witte H."/>
            <person name="Yang S.P."/>
            <person name="Wilson R.K."/>
            <person name="Sommer R.J."/>
        </authorList>
    </citation>
    <scope>NUCLEOTIDE SEQUENCE [LARGE SCALE GENOMIC DNA]</scope>
    <source>
        <strain evidence="3">PS312</strain>
    </source>
</reference>
<organism evidence="2 3">
    <name type="scientific">Pristionchus pacificus</name>
    <name type="common">Parasitic nematode worm</name>
    <dbReference type="NCBI Taxonomy" id="54126"/>
    <lineage>
        <taxon>Eukaryota</taxon>
        <taxon>Metazoa</taxon>
        <taxon>Ecdysozoa</taxon>
        <taxon>Nematoda</taxon>
        <taxon>Chromadorea</taxon>
        <taxon>Rhabditida</taxon>
        <taxon>Rhabditina</taxon>
        <taxon>Diplogasteromorpha</taxon>
        <taxon>Diplogasteroidea</taxon>
        <taxon>Neodiplogasteridae</taxon>
        <taxon>Pristionchus</taxon>
    </lineage>
</organism>
<feature type="compositionally biased region" description="Low complexity" evidence="1">
    <location>
        <begin position="30"/>
        <end position="42"/>
    </location>
</feature>
<sequence length="73" mass="7766">MSEEQSDLPGPSNVDTDKLEVTYNPSRPESSFSPLSNGSNSSQAPLILSGTDNQTDNLYTDSPRLSKSSPGYG</sequence>
<accession>A0A2A6BUG0</accession>
<gene>
    <name evidence="2" type="primary">WBGene00275652</name>
</gene>
<accession>A0A8R1YZI1</accession>
<feature type="region of interest" description="Disordered" evidence="1">
    <location>
        <begin position="1"/>
        <end position="73"/>
    </location>
</feature>
<reference evidence="2" key="2">
    <citation type="submission" date="2022-06" db="UniProtKB">
        <authorList>
            <consortium name="EnsemblMetazoa"/>
        </authorList>
    </citation>
    <scope>IDENTIFICATION</scope>
    <source>
        <strain evidence="2">PS312</strain>
    </source>
</reference>
<name>A0A2A6BUG0_PRIPA</name>
<proteinExistence type="predicted"/>
<evidence type="ECO:0000313" key="3">
    <source>
        <dbReference type="Proteomes" id="UP000005239"/>
    </source>
</evidence>
<dbReference type="EnsemblMetazoa" id="PPA37283.1">
    <property type="protein sequence ID" value="PPA37283.1"/>
    <property type="gene ID" value="WBGene00275652"/>
</dbReference>
<evidence type="ECO:0000313" key="2">
    <source>
        <dbReference type="EnsemblMetazoa" id="PPA37283.1"/>
    </source>
</evidence>
<evidence type="ECO:0000256" key="1">
    <source>
        <dbReference type="SAM" id="MobiDB-lite"/>
    </source>
</evidence>